<keyword evidence="5 6" id="KW-0349">Heme</keyword>
<organism evidence="8 9">
    <name type="scientific">Cudoniella acicularis</name>
    <dbReference type="NCBI Taxonomy" id="354080"/>
    <lineage>
        <taxon>Eukaryota</taxon>
        <taxon>Fungi</taxon>
        <taxon>Dikarya</taxon>
        <taxon>Ascomycota</taxon>
        <taxon>Pezizomycotina</taxon>
        <taxon>Leotiomycetes</taxon>
        <taxon>Helotiales</taxon>
        <taxon>Tricladiaceae</taxon>
        <taxon>Cudoniella</taxon>
    </lineage>
</organism>
<evidence type="ECO:0000256" key="7">
    <source>
        <dbReference type="SAM" id="Phobius"/>
    </source>
</evidence>
<sequence length="550" mass="62938">MAILGTFLIDLDRPGLFTAPILFVKSNIHVLFTGLALLYLAQIIYYLSLHPPHKIPGPFLARFSGIWKNVRYFRSTWHNDVLELHEEYGPVVRIAPNEVSFVDAKALGAIYGHGTTAKKVRETFHSSFVLYRQRMLTLRHPQSKWYRTWFIPDMQRSFFASQDVMIHRALRSRVSAAYSMTSILAMEPYIQEVADKTWAKFRGFADSGQAIDFGEWIPYFTFDVVGQLSLGGEIGFVEQEEDVDDIISSIHIGFYMMANMGNVPLQMFWLNNSVTKFLVERFGNAKLNAFQGFLKWLEQRVRDRMKYGLGTRRRDMLQHFIEMKGIQGRPTEVGDAMIEGVNILGAGADTTSIGILAVLGDLILHPEIMPRLQAEVDQAYKDLGHKEKQTEISFKEASALPYLAAVIKESMRLHPSIQYQLPRHPAEGGVVIGPYQIPSSAEVGISPRSMNRCKEIFGPDANEFRPSRWQFSNEKEEEAVKEMSRLLTTFGMGSRVCVGQNLALVEVHKFIAQFIHKFDMKLADPQKLWTTRTQWFSMQYDFNVRLEARQ</sequence>
<evidence type="ECO:0000313" key="8">
    <source>
        <dbReference type="EMBL" id="KAF4636013.1"/>
    </source>
</evidence>
<comment type="cofactor">
    <cofactor evidence="1 5">
        <name>heme</name>
        <dbReference type="ChEBI" id="CHEBI:30413"/>
    </cofactor>
</comment>
<keyword evidence="6" id="KW-0560">Oxidoreductase</keyword>
<dbReference type="PANTHER" id="PTHR24305:SF166">
    <property type="entry name" value="CYTOCHROME P450 12A4, MITOCHONDRIAL-RELATED"/>
    <property type="match status" value="1"/>
</dbReference>
<dbReference type="PRINTS" id="PR00385">
    <property type="entry name" value="P450"/>
</dbReference>
<feature type="transmembrane region" description="Helical" evidence="7">
    <location>
        <begin position="28"/>
        <end position="47"/>
    </location>
</feature>
<dbReference type="InterPro" id="IPR036396">
    <property type="entry name" value="Cyt_P450_sf"/>
</dbReference>
<evidence type="ECO:0008006" key="10">
    <source>
        <dbReference type="Google" id="ProtNLM"/>
    </source>
</evidence>
<dbReference type="OrthoDB" id="3934656at2759"/>
<dbReference type="GO" id="GO:0020037">
    <property type="term" value="F:heme binding"/>
    <property type="evidence" value="ECO:0007669"/>
    <property type="project" value="InterPro"/>
</dbReference>
<evidence type="ECO:0000313" key="9">
    <source>
        <dbReference type="Proteomes" id="UP000566819"/>
    </source>
</evidence>
<dbReference type="PROSITE" id="PS00086">
    <property type="entry name" value="CYTOCHROME_P450"/>
    <property type="match status" value="1"/>
</dbReference>
<dbReference type="EMBL" id="JAAMPI010000087">
    <property type="protein sequence ID" value="KAF4636013.1"/>
    <property type="molecule type" value="Genomic_DNA"/>
</dbReference>
<keyword evidence="6" id="KW-0503">Monooxygenase</keyword>
<comment type="similarity">
    <text evidence="2 6">Belongs to the cytochrome P450 family.</text>
</comment>
<keyword evidence="9" id="KW-1185">Reference proteome</keyword>
<evidence type="ECO:0000256" key="6">
    <source>
        <dbReference type="RuleBase" id="RU000461"/>
    </source>
</evidence>
<dbReference type="InterPro" id="IPR001128">
    <property type="entry name" value="Cyt_P450"/>
</dbReference>
<dbReference type="GO" id="GO:0016705">
    <property type="term" value="F:oxidoreductase activity, acting on paired donors, with incorporation or reduction of molecular oxygen"/>
    <property type="evidence" value="ECO:0007669"/>
    <property type="project" value="InterPro"/>
</dbReference>
<dbReference type="InterPro" id="IPR002401">
    <property type="entry name" value="Cyt_P450_E_grp-I"/>
</dbReference>
<proteinExistence type="inferred from homology"/>
<keyword evidence="4 5" id="KW-0408">Iron</keyword>
<keyword evidence="7" id="KW-1133">Transmembrane helix</keyword>
<dbReference type="PANTHER" id="PTHR24305">
    <property type="entry name" value="CYTOCHROME P450"/>
    <property type="match status" value="1"/>
</dbReference>
<reference evidence="8 9" key="1">
    <citation type="submission" date="2020-03" db="EMBL/GenBank/DDBJ databases">
        <title>Draft Genome Sequence of Cudoniella acicularis.</title>
        <authorList>
            <person name="Buettner E."/>
            <person name="Kellner H."/>
        </authorList>
    </citation>
    <scope>NUCLEOTIDE SEQUENCE [LARGE SCALE GENOMIC DNA]</scope>
    <source>
        <strain evidence="8 9">DSM 108380</strain>
    </source>
</reference>
<keyword evidence="7" id="KW-0472">Membrane</keyword>
<keyword evidence="7" id="KW-0812">Transmembrane</keyword>
<evidence type="ECO:0000256" key="1">
    <source>
        <dbReference type="ARBA" id="ARBA00001971"/>
    </source>
</evidence>
<keyword evidence="3 5" id="KW-0479">Metal-binding</keyword>
<dbReference type="Gene3D" id="1.10.630.10">
    <property type="entry name" value="Cytochrome P450"/>
    <property type="match status" value="1"/>
</dbReference>
<evidence type="ECO:0000256" key="4">
    <source>
        <dbReference type="ARBA" id="ARBA00023004"/>
    </source>
</evidence>
<protein>
    <recommendedName>
        <fullName evidence="10">Cytochrome P450</fullName>
    </recommendedName>
</protein>
<dbReference type="Proteomes" id="UP000566819">
    <property type="component" value="Unassembled WGS sequence"/>
</dbReference>
<gene>
    <name evidence="8" type="ORF">G7Y89_g2065</name>
</gene>
<evidence type="ECO:0000256" key="2">
    <source>
        <dbReference type="ARBA" id="ARBA00010617"/>
    </source>
</evidence>
<dbReference type="GO" id="GO:0005506">
    <property type="term" value="F:iron ion binding"/>
    <property type="evidence" value="ECO:0007669"/>
    <property type="project" value="InterPro"/>
</dbReference>
<dbReference type="InterPro" id="IPR017972">
    <property type="entry name" value="Cyt_P450_CS"/>
</dbReference>
<dbReference type="Pfam" id="PF00067">
    <property type="entry name" value="p450"/>
    <property type="match status" value="1"/>
</dbReference>
<dbReference type="InterPro" id="IPR050121">
    <property type="entry name" value="Cytochrome_P450_monoxygenase"/>
</dbReference>
<name>A0A8H4W6E8_9HELO</name>
<feature type="binding site" description="axial binding residue" evidence="5">
    <location>
        <position position="497"/>
    </location>
    <ligand>
        <name>heme</name>
        <dbReference type="ChEBI" id="CHEBI:30413"/>
    </ligand>
    <ligandPart>
        <name>Fe</name>
        <dbReference type="ChEBI" id="CHEBI:18248"/>
    </ligandPart>
</feature>
<evidence type="ECO:0000256" key="5">
    <source>
        <dbReference type="PIRSR" id="PIRSR602401-1"/>
    </source>
</evidence>
<accession>A0A8H4W6E8</accession>
<dbReference type="GO" id="GO:0004497">
    <property type="term" value="F:monooxygenase activity"/>
    <property type="evidence" value="ECO:0007669"/>
    <property type="project" value="UniProtKB-KW"/>
</dbReference>
<dbReference type="AlphaFoldDB" id="A0A8H4W6E8"/>
<dbReference type="SUPFAM" id="SSF48264">
    <property type="entry name" value="Cytochrome P450"/>
    <property type="match status" value="1"/>
</dbReference>
<evidence type="ECO:0000256" key="3">
    <source>
        <dbReference type="ARBA" id="ARBA00022723"/>
    </source>
</evidence>
<comment type="caution">
    <text evidence="8">The sequence shown here is derived from an EMBL/GenBank/DDBJ whole genome shotgun (WGS) entry which is preliminary data.</text>
</comment>
<dbReference type="PRINTS" id="PR00463">
    <property type="entry name" value="EP450I"/>
</dbReference>